<evidence type="ECO:0000259" key="3">
    <source>
        <dbReference type="Pfam" id="PF09073"/>
    </source>
</evidence>
<dbReference type="AlphaFoldDB" id="A0AAD5TYF2"/>
<sequence length="419" mass="47842">FHLHKEVTKSLKKAKKFLSLKMIRQLKELKLKDTENQNCMNAQISKITQEIETLKKINLPCIAKSELIEILTNSELPEKELCLNAVKNFNSSECIESDGNIHKSLIEKLIKQKCVQDELNSCLKDLIFLITGKGEKKPKKERIRKKDFQVLDNDELLAKISKIKVSSNTSNIAAQNIADVNKAGIKKNNSEKVLEIDLKTFEPNNANEKKLIDSSEIDYSDFENYSDVDDEADIEAEPEVPKKNRKGQRERRVEWEKKYGKSAKHLLKIEQKKQELESLHPSWKAKKAQAPVIKDFVGKKITFGDDVTEESFTVQNTNNNHSIKLPANGKNIISQPKIVENLHPSWQAKKSQNLGIVSFTGSKITFDDDDDIKADDESKTTAISNKRSFHQIEDNKSKIKKVVKKRGIVTEFKGKKIKF</sequence>
<evidence type="ECO:0000313" key="5">
    <source>
        <dbReference type="Proteomes" id="UP001211065"/>
    </source>
</evidence>
<keyword evidence="1" id="KW-0175">Coiled coil</keyword>
<organism evidence="4 5">
    <name type="scientific">Clydaea vesicula</name>
    <dbReference type="NCBI Taxonomy" id="447962"/>
    <lineage>
        <taxon>Eukaryota</taxon>
        <taxon>Fungi</taxon>
        <taxon>Fungi incertae sedis</taxon>
        <taxon>Chytridiomycota</taxon>
        <taxon>Chytridiomycota incertae sedis</taxon>
        <taxon>Chytridiomycetes</taxon>
        <taxon>Lobulomycetales</taxon>
        <taxon>Lobulomycetaceae</taxon>
        <taxon>Clydaea</taxon>
    </lineage>
</organism>
<accession>A0AAD5TYF2</accession>
<name>A0AAD5TYF2_9FUNG</name>
<evidence type="ECO:0000313" key="4">
    <source>
        <dbReference type="EMBL" id="KAJ3215657.1"/>
    </source>
</evidence>
<feature type="non-terminal residue" evidence="4">
    <location>
        <position position="419"/>
    </location>
</feature>
<dbReference type="PANTHER" id="PTHR23325:SF1">
    <property type="entry name" value="SERUM RESPONSE FACTOR-BINDING PROTEIN 1"/>
    <property type="match status" value="1"/>
</dbReference>
<proteinExistence type="predicted"/>
<dbReference type="Proteomes" id="UP001211065">
    <property type="component" value="Unassembled WGS sequence"/>
</dbReference>
<reference evidence="4" key="1">
    <citation type="submission" date="2020-05" db="EMBL/GenBank/DDBJ databases">
        <title>Phylogenomic resolution of chytrid fungi.</title>
        <authorList>
            <person name="Stajich J.E."/>
            <person name="Amses K."/>
            <person name="Simmons R."/>
            <person name="Seto K."/>
            <person name="Myers J."/>
            <person name="Bonds A."/>
            <person name="Quandt C.A."/>
            <person name="Barry K."/>
            <person name="Liu P."/>
            <person name="Grigoriev I."/>
            <person name="Longcore J.E."/>
            <person name="James T.Y."/>
        </authorList>
    </citation>
    <scope>NUCLEOTIDE SEQUENCE</scope>
    <source>
        <strain evidence="4">JEL0476</strain>
    </source>
</reference>
<dbReference type="EMBL" id="JADGJW010000529">
    <property type="protein sequence ID" value="KAJ3215657.1"/>
    <property type="molecule type" value="Genomic_DNA"/>
</dbReference>
<feature type="domain" description="Bud22" evidence="3">
    <location>
        <begin position="225"/>
        <end position="275"/>
    </location>
</feature>
<protein>
    <recommendedName>
        <fullName evidence="3">Bud22 domain-containing protein</fullName>
    </recommendedName>
</protein>
<feature type="region of interest" description="Disordered" evidence="2">
    <location>
        <begin position="230"/>
        <end position="251"/>
    </location>
</feature>
<keyword evidence="5" id="KW-1185">Reference proteome</keyword>
<dbReference type="PANTHER" id="PTHR23325">
    <property type="entry name" value="SERUM RESPONSE FACTOR-BINDING"/>
    <property type="match status" value="1"/>
</dbReference>
<comment type="caution">
    <text evidence="4">The sequence shown here is derived from an EMBL/GenBank/DDBJ whole genome shotgun (WGS) entry which is preliminary data.</text>
</comment>
<dbReference type="InterPro" id="IPR037393">
    <property type="entry name" value="Bud22/SRFB1"/>
</dbReference>
<dbReference type="InterPro" id="IPR015158">
    <property type="entry name" value="Bud22_dom"/>
</dbReference>
<dbReference type="Pfam" id="PF09073">
    <property type="entry name" value="BUD22"/>
    <property type="match status" value="1"/>
</dbReference>
<evidence type="ECO:0000256" key="2">
    <source>
        <dbReference type="SAM" id="MobiDB-lite"/>
    </source>
</evidence>
<gene>
    <name evidence="4" type="ORF">HK099_006258</name>
</gene>
<evidence type="ECO:0000256" key="1">
    <source>
        <dbReference type="ARBA" id="ARBA00023054"/>
    </source>
</evidence>